<evidence type="ECO:0000313" key="3">
    <source>
        <dbReference type="Proteomes" id="UP000001311"/>
    </source>
</evidence>
<organism evidence="2 3">
    <name type="scientific">Rickettsia massiliae (strain Mtu5)</name>
    <dbReference type="NCBI Taxonomy" id="416276"/>
    <lineage>
        <taxon>Bacteria</taxon>
        <taxon>Pseudomonadati</taxon>
        <taxon>Pseudomonadota</taxon>
        <taxon>Alphaproteobacteria</taxon>
        <taxon>Rickettsiales</taxon>
        <taxon>Rickettsiaceae</taxon>
        <taxon>Rickettsieae</taxon>
        <taxon>Rickettsia</taxon>
        <taxon>spotted fever group</taxon>
    </lineage>
</organism>
<dbReference type="Proteomes" id="UP000001311">
    <property type="component" value="Chromosome"/>
</dbReference>
<name>A8F153_RICM5</name>
<dbReference type="Pfam" id="PF10913">
    <property type="entry name" value="DUF2706"/>
    <property type="match status" value="1"/>
</dbReference>
<feature type="signal peptide" evidence="1">
    <location>
        <begin position="1"/>
        <end position="27"/>
    </location>
</feature>
<dbReference type="EMBL" id="CP000683">
    <property type="protein sequence ID" value="ABV84639.1"/>
    <property type="molecule type" value="Genomic_DNA"/>
</dbReference>
<evidence type="ECO:0000256" key="1">
    <source>
        <dbReference type="SAM" id="SignalP"/>
    </source>
</evidence>
<dbReference type="AlphaFoldDB" id="A8F153"/>
<dbReference type="InterPro" id="IPR024444">
    <property type="entry name" value="DUF2706"/>
</dbReference>
<sequence length="62" mass="6686">MIRMLKSLKLLLVLIMLAQLLSCTPSAPYEIKSPCVSADIDDGSSVSVNPCIRRPVNSVNIA</sequence>
<accession>A8F153</accession>
<protein>
    <recommendedName>
        <fullName evidence="4">VirB7</fullName>
    </recommendedName>
</protein>
<feature type="chain" id="PRO_5002721654" description="VirB7" evidence="1">
    <location>
        <begin position="28"/>
        <end position="62"/>
    </location>
</feature>
<evidence type="ECO:0008006" key="4">
    <source>
        <dbReference type="Google" id="ProtNLM"/>
    </source>
</evidence>
<dbReference type="KEGG" id="rms:RMA_0397"/>
<evidence type="ECO:0000313" key="2">
    <source>
        <dbReference type="EMBL" id="ABV84639.1"/>
    </source>
</evidence>
<dbReference type="HOGENOM" id="CLU_209842_0_0_5"/>
<keyword evidence="1" id="KW-0732">Signal</keyword>
<proteinExistence type="predicted"/>
<gene>
    <name evidence="2" type="ordered locus">RMA_0397</name>
</gene>
<keyword evidence="3" id="KW-1185">Reference proteome</keyword>
<reference evidence="2 3" key="1">
    <citation type="journal article" date="2007" name="Genome Res.">
        <title>Lateral gene transfer between obligate intracellular bacteria: evidence from the Rickettsia massiliae genome.</title>
        <authorList>
            <person name="Blanc G."/>
            <person name="Ogata H."/>
            <person name="Robert C."/>
            <person name="Audic S."/>
            <person name="Claverie J.-M."/>
            <person name="Raoult D."/>
        </authorList>
    </citation>
    <scope>NUCLEOTIDE SEQUENCE [LARGE SCALE GENOMIC DNA]</scope>
    <source>
        <strain evidence="3">Mtu5</strain>
    </source>
</reference>